<keyword evidence="1" id="KW-0012">Acyltransferase</keyword>
<sequence length="318" mass="36357">MITLVARNTSPATPSRNDLLSQEMIMLKEYTNEHELTEALNATKSFPELLMTHFCIHNLLYKKYQFKNIRIFSYPYHNSIYWYLFEIRRGATPQVTIAQGVGRHDSTAFLTGLRLFLEKIHDQVRDTGFLIGAEEHLQFDIATIFEQMLPSHQLAPKSRNTFFYMTKEQTEDLASADLTVPYGYSHSEVDLEKDSQLIHDAWEFATTLEHTKTRLAELPSAVIRDADGNIASFEMMSQYGAVCNQYTLPDKRRQGLGRLVEMQLAQKVVLAGQVPFKTVPSLLADVVRRSAESPFWSTFTRNGEPVTFVFQTAAVRDS</sequence>
<dbReference type="Proteomes" id="UP001177023">
    <property type="component" value="Unassembled WGS sequence"/>
</dbReference>
<dbReference type="InterPro" id="IPR016181">
    <property type="entry name" value="Acyl_CoA_acyltransferase"/>
</dbReference>
<reference evidence="2" key="1">
    <citation type="submission" date="2023-06" db="EMBL/GenBank/DDBJ databases">
        <authorList>
            <person name="Delattre M."/>
        </authorList>
    </citation>
    <scope>NUCLEOTIDE SEQUENCE</scope>
    <source>
        <strain evidence="2">AF72</strain>
    </source>
</reference>
<evidence type="ECO:0000313" key="3">
    <source>
        <dbReference type="Proteomes" id="UP001177023"/>
    </source>
</evidence>
<keyword evidence="1" id="KW-0808">Transferase</keyword>
<dbReference type="PANTHER" id="PTHR15298">
    <property type="entry name" value="L-COA N-ACYLTRANSFERASE-RELATED"/>
    <property type="match status" value="1"/>
</dbReference>
<feature type="non-terminal residue" evidence="2">
    <location>
        <position position="318"/>
    </location>
</feature>
<evidence type="ECO:0000256" key="1">
    <source>
        <dbReference type="RuleBase" id="RU368002"/>
    </source>
</evidence>
<keyword evidence="3" id="KW-1185">Reference proteome</keyword>
<evidence type="ECO:0000313" key="2">
    <source>
        <dbReference type="EMBL" id="CAJ0583890.1"/>
    </source>
</evidence>
<dbReference type="EMBL" id="CATQJA010002665">
    <property type="protein sequence ID" value="CAJ0583890.1"/>
    <property type="molecule type" value="Genomic_DNA"/>
</dbReference>
<gene>
    <name evidence="2" type="ORF">MSPICULIGERA_LOCUS21958</name>
</gene>
<comment type="caution">
    <text evidence="2">The sequence shown here is derived from an EMBL/GenBank/DDBJ whole genome shotgun (WGS) entry which is preliminary data.</text>
</comment>
<dbReference type="EC" id="2.3.1.-" evidence="1"/>
<dbReference type="PANTHER" id="PTHR15298:SF1">
    <property type="entry name" value="GLYCINE N-ACYLTRANSFERASE-LIKE PROTEIN"/>
    <property type="match status" value="1"/>
</dbReference>
<dbReference type="AlphaFoldDB" id="A0AA36DCV2"/>
<dbReference type="SUPFAM" id="SSF55729">
    <property type="entry name" value="Acyl-CoA N-acyltransferases (Nat)"/>
    <property type="match status" value="1"/>
</dbReference>
<dbReference type="GO" id="GO:0005739">
    <property type="term" value="C:mitochondrion"/>
    <property type="evidence" value="ECO:0007669"/>
    <property type="project" value="InterPro"/>
</dbReference>
<dbReference type="Gene3D" id="3.40.630.30">
    <property type="match status" value="1"/>
</dbReference>
<accession>A0AA36DCV2</accession>
<dbReference type="InterPro" id="IPR010313">
    <property type="entry name" value="Glycine_N-acyltransferase"/>
</dbReference>
<protein>
    <recommendedName>
        <fullName evidence="1">Glycine N-acyltransferase-like protein</fullName>
        <ecNumber evidence="1">2.3.1.-</ecNumber>
    </recommendedName>
</protein>
<name>A0AA36DCV2_9BILA</name>
<comment type="similarity">
    <text evidence="1">Belongs to the glycine N-acyltransferase family.</text>
</comment>
<proteinExistence type="inferred from homology"/>
<organism evidence="2 3">
    <name type="scientific">Mesorhabditis spiculigera</name>
    <dbReference type="NCBI Taxonomy" id="96644"/>
    <lineage>
        <taxon>Eukaryota</taxon>
        <taxon>Metazoa</taxon>
        <taxon>Ecdysozoa</taxon>
        <taxon>Nematoda</taxon>
        <taxon>Chromadorea</taxon>
        <taxon>Rhabditida</taxon>
        <taxon>Rhabditina</taxon>
        <taxon>Rhabditomorpha</taxon>
        <taxon>Rhabditoidea</taxon>
        <taxon>Rhabditidae</taxon>
        <taxon>Mesorhabditinae</taxon>
        <taxon>Mesorhabditis</taxon>
    </lineage>
</organism>
<dbReference type="GO" id="GO:0047961">
    <property type="term" value="F:glycine N-acyltransferase activity"/>
    <property type="evidence" value="ECO:0007669"/>
    <property type="project" value="InterPro"/>
</dbReference>